<dbReference type="InterPro" id="IPR009100">
    <property type="entry name" value="AcylCoA_DH/oxidase_NM_dom_sf"/>
</dbReference>
<dbReference type="RefSeq" id="WP_209350023.1">
    <property type="nucleotide sequence ID" value="NZ_JAGIYZ010000001.1"/>
</dbReference>
<evidence type="ECO:0000256" key="1">
    <source>
        <dbReference type="ARBA" id="ARBA00001974"/>
    </source>
</evidence>
<dbReference type="Proteomes" id="UP000680815">
    <property type="component" value="Unassembled WGS sequence"/>
</dbReference>
<gene>
    <name evidence="11" type="ORF">J5Y09_01960</name>
</gene>
<evidence type="ECO:0000256" key="3">
    <source>
        <dbReference type="ARBA" id="ARBA00022630"/>
    </source>
</evidence>
<dbReference type="Gene3D" id="1.10.540.10">
    <property type="entry name" value="Acyl-CoA dehydrogenase/oxidase, N-terminal domain"/>
    <property type="match status" value="1"/>
</dbReference>
<dbReference type="InterPro" id="IPR025878">
    <property type="entry name" value="Acyl-CoA_dh-like_C_dom"/>
</dbReference>
<dbReference type="EMBL" id="JAGIYZ010000001">
    <property type="protein sequence ID" value="MBP0462664.1"/>
    <property type="molecule type" value="Genomic_DNA"/>
</dbReference>
<evidence type="ECO:0000259" key="7">
    <source>
        <dbReference type="Pfam" id="PF00441"/>
    </source>
</evidence>
<sequence>MSSTAATDLIFGLTRIVGLPALTDRAGAPLSAADIAQIVEEADRFCREVLQPNAQAADRQGAVYANGTVTTPYRDAYAKWMEGGWQSLSAPVEHGGQGLPASLWTAMTELGMAADTSFMLGPLLTAGAIDCLVHHATPDQAARWLPPMVSGEWTGAMCLTEPNAGSDLGVLRARAEPLGEGKYALHGQKIYITWGEHDCTGNILYLVLARLPDAPPGSKGISLFATTKVKADGTRNALRCGGIERKMGIHASPTCVMLFEGAEAELVGEPHRGLPAMFAMMNNARLGVGTQGVAHGAAALRLAEAYAAMRVQGGRPIADHPDVARMLMEMRSVTLAARLLALETAACVDRHALLGDAAAQNRLALLTPILKAWGTDRGVETASTGIQVHGGMGFVEDAGAAQVLRDARIAPIYEGTNGIQAIDLLVRKLAKDGGAEMRALLDEVKRVPDARLRAAAAALEAATGTVLAAQGRDADAGQSVAVAYLDAAGWVLGGWMLARAAAEDPSAYGPAADFYLRRLLPRATGRFAEIEGALAA</sequence>
<dbReference type="SUPFAM" id="SSF47203">
    <property type="entry name" value="Acyl-CoA dehydrogenase C-terminal domain-like"/>
    <property type="match status" value="1"/>
</dbReference>
<comment type="similarity">
    <text evidence="2 6">Belongs to the acyl-CoA dehydrogenase family.</text>
</comment>
<evidence type="ECO:0000256" key="5">
    <source>
        <dbReference type="ARBA" id="ARBA00023002"/>
    </source>
</evidence>
<evidence type="ECO:0000259" key="9">
    <source>
        <dbReference type="Pfam" id="PF02771"/>
    </source>
</evidence>
<dbReference type="InterPro" id="IPR009075">
    <property type="entry name" value="AcylCo_DH/oxidase_C"/>
</dbReference>
<feature type="domain" description="Acyl-CoA dehydrogenase/oxidase N-terminal" evidence="9">
    <location>
        <begin position="36"/>
        <end position="152"/>
    </location>
</feature>
<proteinExistence type="inferred from homology"/>
<evidence type="ECO:0000259" key="8">
    <source>
        <dbReference type="Pfam" id="PF02770"/>
    </source>
</evidence>
<evidence type="ECO:0000256" key="6">
    <source>
        <dbReference type="RuleBase" id="RU362125"/>
    </source>
</evidence>
<dbReference type="InterPro" id="IPR052166">
    <property type="entry name" value="Diverse_Acyl-CoA_DH"/>
</dbReference>
<dbReference type="Pfam" id="PF02771">
    <property type="entry name" value="Acyl-CoA_dh_N"/>
    <property type="match status" value="1"/>
</dbReference>
<dbReference type="InterPro" id="IPR006091">
    <property type="entry name" value="Acyl-CoA_Oxase/DH_mid-dom"/>
</dbReference>
<accession>A0ABS4AMS4</accession>
<keyword evidence="5 6" id="KW-0560">Oxidoreductase</keyword>
<dbReference type="PANTHER" id="PTHR42803:SF1">
    <property type="entry name" value="BROAD-SPECIFICITY LINEAR ACYL-COA DEHYDROGENASE FADE5"/>
    <property type="match status" value="1"/>
</dbReference>
<dbReference type="InterPro" id="IPR046373">
    <property type="entry name" value="Acyl-CoA_Oxase/DH_mid-dom_sf"/>
</dbReference>
<evidence type="ECO:0000259" key="10">
    <source>
        <dbReference type="Pfam" id="PF12806"/>
    </source>
</evidence>
<dbReference type="Gene3D" id="2.40.110.10">
    <property type="entry name" value="Butyryl-CoA Dehydrogenase, subunit A, domain 2"/>
    <property type="match status" value="1"/>
</dbReference>
<keyword evidence="4 6" id="KW-0274">FAD</keyword>
<feature type="domain" description="Acyl-CoA dehydrogenase/oxidase C-terminal" evidence="7">
    <location>
        <begin position="272"/>
        <end position="422"/>
    </location>
</feature>
<feature type="domain" description="Acyl-CoA oxidase/dehydrogenase middle" evidence="8">
    <location>
        <begin position="156"/>
        <end position="260"/>
    </location>
</feature>
<evidence type="ECO:0000313" key="11">
    <source>
        <dbReference type="EMBL" id="MBP0462664.1"/>
    </source>
</evidence>
<feature type="domain" description="Acetyl-CoA dehydrogenase-like C-terminal" evidence="10">
    <location>
        <begin position="450"/>
        <end position="531"/>
    </location>
</feature>
<dbReference type="Pfam" id="PF00441">
    <property type="entry name" value="Acyl-CoA_dh_1"/>
    <property type="match status" value="1"/>
</dbReference>
<comment type="cofactor">
    <cofactor evidence="1 6">
        <name>FAD</name>
        <dbReference type="ChEBI" id="CHEBI:57692"/>
    </cofactor>
</comment>
<comment type="caution">
    <text evidence="11">The sequence shown here is derived from an EMBL/GenBank/DDBJ whole genome shotgun (WGS) entry which is preliminary data.</text>
</comment>
<evidence type="ECO:0000313" key="12">
    <source>
        <dbReference type="Proteomes" id="UP000680815"/>
    </source>
</evidence>
<protein>
    <submittedName>
        <fullName evidence="11">Acyl-CoA dehydrogenase</fullName>
    </submittedName>
</protein>
<name>A0ABS4AMS4_9PROT</name>
<organism evidence="11 12">
    <name type="scientific">Roseomonas nitratireducens</name>
    <dbReference type="NCBI Taxonomy" id="2820810"/>
    <lineage>
        <taxon>Bacteria</taxon>
        <taxon>Pseudomonadati</taxon>
        <taxon>Pseudomonadota</taxon>
        <taxon>Alphaproteobacteria</taxon>
        <taxon>Acetobacterales</taxon>
        <taxon>Roseomonadaceae</taxon>
        <taxon>Roseomonas</taxon>
    </lineage>
</organism>
<evidence type="ECO:0000256" key="4">
    <source>
        <dbReference type="ARBA" id="ARBA00022827"/>
    </source>
</evidence>
<keyword evidence="12" id="KW-1185">Reference proteome</keyword>
<keyword evidence="3 6" id="KW-0285">Flavoprotein</keyword>
<dbReference type="Pfam" id="PF12806">
    <property type="entry name" value="Acyl-CoA_dh_C"/>
    <property type="match status" value="1"/>
</dbReference>
<dbReference type="InterPro" id="IPR037069">
    <property type="entry name" value="AcylCoA_DH/ox_N_sf"/>
</dbReference>
<dbReference type="SUPFAM" id="SSF56645">
    <property type="entry name" value="Acyl-CoA dehydrogenase NM domain-like"/>
    <property type="match status" value="1"/>
</dbReference>
<dbReference type="InterPro" id="IPR036250">
    <property type="entry name" value="AcylCo_DH-like_C"/>
</dbReference>
<evidence type="ECO:0000256" key="2">
    <source>
        <dbReference type="ARBA" id="ARBA00009347"/>
    </source>
</evidence>
<reference evidence="11 12" key="1">
    <citation type="submission" date="2021-03" db="EMBL/GenBank/DDBJ databases">
        <authorList>
            <person name="So Y."/>
        </authorList>
    </citation>
    <scope>NUCLEOTIDE SEQUENCE [LARGE SCALE GENOMIC DNA]</scope>
    <source>
        <strain evidence="11 12">PWR1</strain>
    </source>
</reference>
<dbReference type="InterPro" id="IPR013786">
    <property type="entry name" value="AcylCoA_DH/ox_N"/>
</dbReference>
<dbReference type="Gene3D" id="1.20.140.10">
    <property type="entry name" value="Butyryl-CoA Dehydrogenase, subunit A, domain 3"/>
    <property type="match status" value="1"/>
</dbReference>
<dbReference type="PANTHER" id="PTHR42803">
    <property type="entry name" value="ACYL-COA DEHYDROGENASE"/>
    <property type="match status" value="1"/>
</dbReference>
<dbReference type="Pfam" id="PF02770">
    <property type="entry name" value="Acyl-CoA_dh_M"/>
    <property type="match status" value="1"/>
</dbReference>